<keyword evidence="1" id="KW-0472">Membrane</keyword>
<evidence type="ECO:0000256" key="1">
    <source>
        <dbReference type="SAM" id="Phobius"/>
    </source>
</evidence>
<gene>
    <name evidence="2" type="ORF">A3843_07175</name>
</gene>
<dbReference type="STRING" id="197461.A3843_07175"/>
<keyword evidence="3" id="KW-1185">Reference proteome</keyword>
<protein>
    <recommendedName>
        <fullName evidence="4">Yip1 domain protein</fullName>
    </recommendedName>
</protein>
<feature type="transmembrane region" description="Helical" evidence="1">
    <location>
        <begin position="147"/>
        <end position="174"/>
    </location>
</feature>
<evidence type="ECO:0000313" key="2">
    <source>
        <dbReference type="EMBL" id="OKL44197.1"/>
    </source>
</evidence>
<dbReference type="EMBL" id="LVVZ01000014">
    <property type="protein sequence ID" value="OKL44197.1"/>
    <property type="molecule type" value="Genomic_DNA"/>
</dbReference>
<evidence type="ECO:0008006" key="4">
    <source>
        <dbReference type="Google" id="ProtNLM"/>
    </source>
</evidence>
<proteinExistence type="predicted"/>
<keyword evidence="1" id="KW-0812">Transmembrane</keyword>
<reference evidence="2 3" key="1">
    <citation type="submission" date="2016-03" db="EMBL/GenBank/DDBJ databases">
        <title>Genome sequence of Nesiotobacter sp. nov., a moderately halophilic alphaproteobacterium isolated from the Yellow Sea, China.</title>
        <authorList>
            <person name="Zhang G."/>
            <person name="Zhang R."/>
        </authorList>
    </citation>
    <scope>NUCLEOTIDE SEQUENCE [LARGE SCALE GENOMIC DNA]</scope>
    <source>
        <strain evidence="2 3">WB1-6</strain>
    </source>
</reference>
<dbReference type="Proteomes" id="UP000185783">
    <property type="component" value="Unassembled WGS sequence"/>
</dbReference>
<evidence type="ECO:0000313" key="3">
    <source>
        <dbReference type="Proteomes" id="UP000185783"/>
    </source>
</evidence>
<feature type="transmembrane region" description="Helical" evidence="1">
    <location>
        <begin position="20"/>
        <end position="37"/>
    </location>
</feature>
<name>A0A1U7JHK3_9HYPH</name>
<keyword evidence="1" id="KW-1133">Transmembrane helix</keyword>
<sequence length="180" mass="20037">MMICGRPEGMRYYDLSVEGFWRSFAVLIYVLPFYVLGNLTETRLAAELGEQLASGGGWMPLPKLLTIVADWVAFPILLAFLASMLDIRSTYGAYVTVRNWITMLLVLPHAVLNTLFLLGIINADILLTLSLFIVGWFLWVHFTVTRIALAVSAGLAIGLVVLDFILSLFIVQIIDGLWAL</sequence>
<dbReference type="AlphaFoldDB" id="A0A1U7JHK3"/>
<organism evidence="2 3">
    <name type="scientific">Pseudovibrio exalbescens</name>
    <dbReference type="NCBI Taxonomy" id="197461"/>
    <lineage>
        <taxon>Bacteria</taxon>
        <taxon>Pseudomonadati</taxon>
        <taxon>Pseudomonadota</taxon>
        <taxon>Alphaproteobacteria</taxon>
        <taxon>Hyphomicrobiales</taxon>
        <taxon>Stappiaceae</taxon>
        <taxon>Pseudovibrio</taxon>
    </lineage>
</organism>
<comment type="caution">
    <text evidence="2">The sequence shown here is derived from an EMBL/GenBank/DDBJ whole genome shotgun (WGS) entry which is preliminary data.</text>
</comment>
<feature type="transmembrane region" description="Helical" evidence="1">
    <location>
        <begin position="91"/>
        <end position="110"/>
    </location>
</feature>
<accession>A0A1U7JHK3</accession>
<feature type="transmembrane region" description="Helical" evidence="1">
    <location>
        <begin position="116"/>
        <end position="140"/>
    </location>
</feature>
<feature type="transmembrane region" description="Helical" evidence="1">
    <location>
        <begin position="64"/>
        <end position="84"/>
    </location>
</feature>